<feature type="chain" id="PRO_5044220135" description="SnoaL-like domain-containing protein" evidence="1">
    <location>
        <begin position="22"/>
        <end position="158"/>
    </location>
</feature>
<dbReference type="Pfam" id="PF13577">
    <property type="entry name" value="SnoaL_4"/>
    <property type="match status" value="1"/>
</dbReference>
<dbReference type="SUPFAM" id="SSF54427">
    <property type="entry name" value="NTF2-like"/>
    <property type="match status" value="1"/>
</dbReference>
<dbReference type="Gene3D" id="3.10.450.50">
    <property type="match status" value="1"/>
</dbReference>
<dbReference type="InterPro" id="IPR037401">
    <property type="entry name" value="SnoaL-like"/>
</dbReference>
<accession>A0AB34KEK7</accession>
<evidence type="ECO:0000256" key="1">
    <source>
        <dbReference type="SAM" id="SignalP"/>
    </source>
</evidence>
<proteinExistence type="predicted"/>
<gene>
    <name evidence="3" type="ORF">WHR41_08856</name>
</gene>
<dbReference type="RefSeq" id="XP_069225574.1">
    <property type="nucleotide sequence ID" value="XM_069377460.1"/>
</dbReference>
<dbReference type="Proteomes" id="UP000803884">
    <property type="component" value="Unassembled WGS sequence"/>
</dbReference>
<evidence type="ECO:0000313" key="3">
    <source>
        <dbReference type="EMBL" id="KAL1582467.1"/>
    </source>
</evidence>
<dbReference type="GeneID" id="96010298"/>
<organism evidence="3 4">
    <name type="scientific">Cladosporium halotolerans</name>
    <dbReference type="NCBI Taxonomy" id="1052096"/>
    <lineage>
        <taxon>Eukaryota</taxon>
        <taxon>Fungi</taxon>
        <taxon>Dikarya</taxon>
        <taxon>Ascomycota</taxon>
        <taxon>Pezizomycotina</taxon>
        <taxon>Dothideomycetes</taxon>
        <taxon>Dothideomycetidae</taxon>
        <taxon>Cladosporiales</taxon>
        <taxon>Cladosporiaceae</taxon>
        <taxon>Cladosporium</taxon>
    </lineage>
</organism>
<keyword evidence="1" id="KW-0732">Signal</keyword>
<evidence type="ECO:0000313" key="4">
    <source>
        <dbReference type="Proteomes" id="UP000803884"/>
    </source>
</evidence>
<dbReference type="InterPro" id="IPR032710">
    <property type="entry name" value="NTF2-like_dom_sf"/>
</dbReference>
<evidence type="ECO:0000259" key="2">
    <source>
        <dbReference type="Pfam" id="PF13577"/>
    </source>
</evidence>
<dbReference type="AlphaFoldDB" id="A0AB34KEK7"/>
<keyword evidence="4" id="KW-1185">Reference proteome</keyword>
<dbReference type="EMBL" id="JAAQHG020000050">
    <property type="protein sequence ID" value="KAL1582467.1"/>
    <property type="molecule type" value="Genomic_DNA"/>
</dbReference>
<sequence>MPPNPHDTLAIRNLLALYCLALDTKDLNQLSQVFTPDVRASYPFPGGEMHGLETVQRVIAGRLHAITSQHALTTQHIALAPSDPPTRASATTYFSGVHFGKGQWEGYTCTAYGKYVDELVLVPGVGAETAGASGAWRVCERRVEFMARVGEEGIFMRD</sequence>
<name>A0AB34KEK7_9PEZI</name>
<reference evidence="3 4" key="1">
    <citation type="journal article" date="2020" name="Microbiol. Resour. Announc.">
        <title>Draft Genome Sequence of a Cladosporium Species Isolated from the Mesophotic Ascidian Didemnum maculosum.</title>
        <authorList>
            <person name="Gioti A."/>
            <person name="Siaperas R."/>
            <person name="Nikolaivits E."/>
            <person name="Le Goff G."/>
            <person name="Ouazzani J."/>
            <person name="Kotoulas G."/>
            <person name="Topakas E."/>
        </authorList>
    </citation>
    <scope>NUCLEOTIDE SEQUENCE [LARGE SCALE GENOMIC DNA]</scope>
    <source>
        <strain evidence="3 4">TM138-S3</strain>
    </source>
</reference>
<protein>
    <recommendedName>
        <fullName evidence="2">SnoaL-like domain-containing protein</fullName>
    </recommendedName>
</protein>
<feature type="domain" description="SnoaL-like" evidence="2">
    <location>
        <begin position="7"/>
        <end position="142"/>
    </location>
</feature>
<comment type="caution">
    <text evidence="3">The sequence shown here is derived from an EMBL/GenBank/DDBJ whole genome shotgun (WGS) entry which is preliminary data.</text>
</comment>
<feature type="signal peptide" evidence="1">
    <location>
        <begin position="1"/>
        <end position="21"/>
    </location>
</feature>